<keyword evidence="3" id="KW-1185">Reference proteome</keyword>
<feature type="compositionally biased region" description="Basic and acidic residues" evidence="1">
    <location>
        <begin position="33"/>
        <end position="47"/>
    </location>
</feature>
<comment type="caution">
    <text evidence="2">The sequence shown here is derived from an EMBL/GenBank/DDBJ whole genome shotgun (WGS) entry which is preliminary data.</text>
</comment>
<dbReference type="Pfam" id="PF10195">
    <property type="entry name" value="Phospho_p8"/>
    <property type="match status" value="1"/>
</dbReference>
<dbReference type="PANTHER" id="PTHR17149">
    <property type="entry name" value="NUCLEAR PROTEIN 1 AND 2"/>
    <property type="match status" value="1"/>
</dbReference>
<evidence type="ECO:0000313" key="3">
    <source>
        <dbReference type="Proteomes" id="UP000440578"/>
    </source>
</evidence>
<dbReference type="GO" id="GO:0045786">
    <property type="term" value="P:negative regulation of cell cycle"/>
    <property type="evidence" value="ECO:0007669"/>
    <property type="project" value="TreeGrafter"/>
</dbReference>
<dbReference type="GO" id="GO:0006357">
    <property type="term" value="P:regulation of transcription by RNA polymerase II"/>
    <property type="evidence" value="ECO:0007669"/>
    <property type="project" value="TreeGrafter"/>
</dbReference>
<dbReference type="GO" id="GO:0005634">
    <property type="term" value="C:nucleus"/>
    <property type="evidence" value="ECO:0007669"/>
    <property type="project" value="TreeGrafter"/>
</dbReference>
<dbReference type="AlphaFoldDB" id="A0A6A4WF89"/>
<name>A0A6A4WF89_AMPAM</name>
<protein>
    <submittedName>
        <fullName evidence="2">Nuclear protein 1</fullName>
    </submittedName>
</protein>
<sequence>MSDPKAPEDVDEYEHYNYESDKFLHTKGGKGRTKSEAAMNDHQDPGGHTRKIVNKLKNSEEKKLSPKNSH</sequence>
<dbReference type="InterPro" id="IPR018792">
    <property type="entry name" value="NUPR1-like"/>
</dbReference>
<feature type="region of interest" description="Disordered" evidence="1">
    <location>
        <begin position="21"/>
        <end position="70"/>
    </location>
</feature>
<proteinExistence type="predicted"/>
<dbReference type="EMBL" id="VIIS01000753">
    <property type="protein sequence ID" value="KAF0305395.1"/>
    <property type="molecule type" value="Genomic_DNA"/>
</dbReference>
<gene>
    <name evidence="2" type="primary">Nupr1</name>
    <name evidence="2" type="ORF">FJT64_022933</name>
</gene>
<evidence type="ECO:0000313" key="2">
    <source>
        <dbReference type="EMBL" id="KAF0305395.1"/>
    </source>
</evidence>
<accession>A0A6A4WF89</accession>
<dbReference type="Proteomes" id="UP000440578">
    <property type="component" value="Unassembled WGS sequence"/>
</dbReference>
<dbReference type="GO" id="GO:0008285">
    <property type="term" value="P:negative regulation of cell population proliferation"/>
    <property type="evidence" value="ECO:0007669"/>
    <property type="project" value="TreeGrafter"/>
</dbReference>
<reference evidence="2 3" key="1">
    <citation type="submission" date="2019-07" db="EMBL/GenBank/DDBJ databases">
        <title>Draft genome assembly of a fouling barnacle, Amphibalanus amphitrite (Darwin, 1854): The first reference genome for Thecostraca.</title>
        <authorList>
            <person name="Kim W."/>
        </authorList>
    </citation>
    <scope>NUCLEOTIDE SEQUENCE [LARGE SCALE GENOMIC DNA]</scope>
    <source>
        <strain evidence="2">SNU_AA5</strain>
        <tissue evidence="2">Soma without cirri and trophi</tissue>
    </source>
</reference>
<dbReference type="PANTHER" id="PTHR17149:SF4">
    <property type="entry name" value="RH17958P"/>
    <property type="match status" value="1"/>
</dbReference>
<organism evidence="2 3">
    <name type="scientific">Amphibalanus amphitrite</name>
    <name type="common">Striped barnacle</name>
    <name type="synonym">Balanus amphitrite</name>
    <dbReference type="NCBI Taxonomy" id="1232801"/>
    <lineage>
        <taxon>Eukaryota</taxon>
        <taxon>Metazoa</taxon>
        <taxon>Ecdysozoa</taxon>
        <taxon>Arthropoda</taxon>
        <taxon>Crustacea</taxon>
        <taxon>Multicrustacea</taxon>
        <taxon>Cirripedia</taxon>
        <taxon>Thoracica</taxon>
        <taxon>Thoracicalcarea</taxon>
        <taxon>Balanomorpha</taxon>
        <taxon>Balanoidea</taxon>
        <taxon>Balanidae</taxon>
        <taxon>Amphibalaninae</taxon>
        <taxon>Amphibalanus</taxon>
    </lineage>
</organism>
<evidence type="ECO:0000256" key="1">
    <source>
        <dbReference type="SAM" id="MobiDB-lite"/>
    </source>
</evidence>